<dbReference type="PANTHER" id="PTHR21700:SF117">
    <property type="entry name" value="TRANSTHYRETIN-LIKE PROTEIN 33"/>
    <property type="match status" value="1"/>
</dbReference>
<keyword evidence="1" id="KW-0472">Membrane</keyword>
<reference evidence="2" key="2">
    <citation type="submission" date="2014-05" db="EMBL/GenBank/DDBJ databases">
        <title>The genome and life-stage specific transcriptomes of Globodera pallida elucidate key aspects of plant parasitism by a cyst nematode.</title>
        <authorList>
            <person name="Cotton J.A."/>
            <person name="Lilley C.J."/>
            <person name="Jones L.M."/>
            <person name="Kikuchi T."/>
            <person name="Reid A.J."/>
            <person name="Thorpe P."/>
            <person name="Tsai I.J."/>
            <person name="Beasley H."/>
            <person name="Blok V."/>
            <person name="Cock P.J.A."/>
            <person name="Van den Akker S.E."/>
            <person name="Holroyd N."/>
            <person name="Hunt M."/>
            <person name="Mantelin S."/>
            <person name="Naghra H."/>
            <person name="Pain A."/>
            <person name="Palomares-Rius J.E."/>
            <person name="Zarowiecki M."/>
            <person name="Berriman M."/>
            <person name="Jones J.T."/>
            <person name="Urwin P.E."/>
        </authorList>
    </citation>
    <scope>NUCLEOTIDE SEQUENCE [LARGE SCALE GENOMIC DNA]</scope>
    <source>
        <strain evidence="2">Lindley</strain>
    </source>
</reference>
<protein>
    <submittedName>
        <fullName evidence="3">Transmembrane protein</fullName>
    </submittedName>
</protein>
<accession>A0A183BPN6</accession>
<organism evidence="2 3">
    <name type="scientific">Globodera pallida</name>
    <name type="common">Potato cyst nematode worm</name>
    <name type="synonym">Heterodera pallida</name>
    <dbReference type="NCBI Taxonomy" id="36090"/>
    <lineage>
        <taxon>Eukaryota</taxon>
        <taxon>Metazoa</taxon>
        <taxon>Ecdysozoa</taxon>
        <taxon>Nematoda</taxon>
        <taxon>Chromadorea</taxon>
        <taxon>Rhabditida</taxon>
        <taxon>Tylenchina</taxon>
        <taxon>Tylenchomorpha</taxon>
        <taxon>Tylenchoidea</taxon>
        <taxon>Heteroderidae</taxon>
        <taxon>Heteroderinae</taxon>
        <taxon>Globodera</taxon>
    </lineage>
</organism>
<keyword evidence="1" id="KW-0812">Transmembrane</keyword>
<dbReference type="InterPro" id="IPR001534">
    <property type="entry name" value="Transthyretin-like"/>
</dbReference>
<dbReference type="AlphaFoldDB" id="A0A183BPN6"/>
<dbReference type="Proteomes" id="UP000050741">
    <property type="component" value="Unassembled WGS sequence"/>
</dbReference>
<evidence type="ECO:0000256" key="1">
    <source>
        <dbReference type="SAM" id="Phobius"/>
    </source>
</evidence>
<feature type="transmembrane region" description="Helical" evidence="1">
    <location>
        <begin position="20"/>
        <end position="39"/>
    </location>
</feature>
<reference evidence="2" key="1">
    <citation type="submission" date="2013-12" db="EMBL/GenBank/DDBJ databases">
        <authorList>
            <person name="Aslett M."/>
        </authorList>
    </citation>
    <scope>NUCLEOTIDE SEQUENCE [LARGE SCALE GENOMIC DNA]</scope>
    <source>
        <strain evidence="2">Lindley</strain>
    </source>
</reference>
<dbReference type="WBParaSite" id="GPLIN_000257200">
    <property type="protein sequence ID" value="GPLIN_000257200"/>
    <property type="gene ID" value="GPLIN_000257200"/>
</dbReference>
<dbReference type="GO" id="GO:0009986">
    <property type="term" value="C:cell surface"/>
    <property type="evidence" value="ECO:0007669"/>
    <property type="project" value="InterPro"/>
</dbReference>
<sequence>MGRSSIFSLCNIAVCVRRFLFISAVLSLFYLGLSIFVLLPSNWSITSVQSNTKTNFIANNHFNNNKIIKRFGFNDSLVKTVELEESAQSLLETVAHSVSHADESKLCPDIDQNELLQGHLGQATLLIEELEEDDVRIPSIVTSFFMSDHDCDDGVMPCQRKVTFNIPDSYVTAGAVPAKFFDIGTVNMQIIFDHEERSCIN</sequence>
<evidence type="ECO:0000313" key="2">
    <source>
        <dbReference type="Proteomes" id="UP000050741"/>
    </source>
</evidence>
<keyword evidence="2" id="KW-1185">Reference proteome</keyword>
<evidence type="ECO:0000313" key="3">
    <source>
        <dbReference type="WBParaSite" id="GPLIN_000257200"/>
    </source>
</evidence>
<proteinExistence type="predicted"/>
<keyword evidence="1" id="KW-1133">Transmembrane helix</keyword>
<name>A0A183BPN6_GLOPA</name>
<dbReference type="PANTHER" id="PTHR21700">
    <property type="entry name" value="TRANSTHYRETIN-LIKE FAMILY PROTEIN-RELATED"/>
    <property type="match status" value="1"/>
</dbReference>
<reference evidence="3" key="3">
    <citation type="submission" date="2016-06" db="UniProtKB">
        <authorList>
            <consortium name="WormBaseParasite"/>
        </authorList>
    </citation>
    <scope>IDENTIFICATION</scope>
</reference>